<evidence type="ECO:0000313" key="2">
    <source>
        <dbReference type="Proteomes" id="UP000823736"/>
    </source>
</evidence>
<keyword evidence="2" id="KW-1185">Reference proteome</keyword>
<dbReference type="AlphaFoldDB" id="A0A8T4GTY8"/>
<name>A0A8T4GTY8_9EURY</name>
<gene>
    <name evidence="1" type="ORF">J2753_001045</name>
</gene>
<protein>
    <submittedName>
        <fullName evidence="1">Uncharacterized protein</fullName>
    </submittedName>
</protein>
<evidence type="ECO:0000313" key="1">
    <source>
        <dbReference type="EMBL" id="MBP1986551.1"/>
    </source>
</evidence>
<comment type="caution">
    <text evidence="1">The sequence shown here is derived from an EMBL/GenBank/DDBJ whole genome shotgun (WGS) entry which is preliminary data.</text>
</comment>
<organism evidence="1 2">
    <name type="scientific">Halolamina salifodinae</name>
    <dbReference type="NCBI Taxonomy" id="1202767"/>
    <lineage>
        <taxon>Archaea</taxon>
        <taxon>Methanobacteriati</taxon>
        <taxon>Methanobacteriota</taxon>
        <taxon>Stenosarchaea group</taxon>
        <taxon>Halobacteria</taxon>
        <taxon>Halobacteriales</taxon>
        <taxon>Haloferacaceae</taxon>
    </lineage>
</organism>
<accession>A0A8T4GTY8</accession>
<dbReference type="Proteomes" id="UP000823736">
    <property type="component" value="Unassembled WGS sequence"/>
</dbReference>
<proteinExistence type="predicted"/>
<sequence length="38" mass="4283">MSDWLKAIGEHSVTDQWECADCGAAFDCLSQFRQTDCN</sequence>
<dbReference type="EMBL" id="JAGGLC010000002">
    <property type="protein sequence ID" value="MBP1986551.1"/>
    <property type="molecule type" value="Genomic_DNA"/>
</dbReference>
<reference evidence="1" key="1">
    <citation type="submission" date="2021-03" db="EMBL/GenBank/DDBJ databases">
        <title>Genomic Encyclopedia of Type Strains, Phase IV (KMG-IV): sequencing the most valuable type-strain genomes for metagenomic binning, comparative biology and taxonomic classification.</title>
        <authorList>
            <person name="Goeker M."/>
        </authorList>
    </citation>
    <scope>NUCLEOTIDE SEQUENCE</scope>
    <source>
        <strain evidence="1">DSM 26232</strain>
    </source>
</reference>